<dbReference type="SFLD" id="SFLDS00113">
    <property type="entry name" value="Radical_SAM_Phosphomethylpyrim"/>
    <property type="match status" value="1"/>
</dbReference>
<evidence type="ECO:0000256" key="4">
    <source>
        <dbReference type="ARBA" id="ARBA00022723"/>
    </source>
</evidence>
<evidence type="ECO:0000313" key="12">
    <source>
        <dbReference type="EMBL" id="MDH5834302.1"/>
    </source>
</evidence>
<feature type="binding site" evidence="10">
    <location>
        <position position="428"/>
    </location>
    <ligand>
        <name>Zn(2+)</name>
        <dbReference type="ChEBI" id="CHEBI:29105"/>
    </ligand>
</feature>
<comment type="similarity">
    <text evidence="10">Belongs to the ThiC family.</text>
</comment>
<dbReference type="Proteomes" id="UP001156873">
    <property type="component" value="Unassembled WGS sequence"/>
</dbReference>
<evidence type="ECO:0000256" key="9">
    <source>
        <dbReference type="ARBA" id="ARBA00023239"/>
    </source>
</evidence>
<feature type="binding site" evidence="10">
    <location>
        <position position="575"/>
    </location>
    <ligand>
        <name>[4Fe-4S] cluster</name>
        <dbReference type="ChEBI" id="CHEBI:49883"/>
        <note>4Fe-4S-S-AdoMet</note>
    </ligand>
</feature>
<keyword evidence="6 10" id="KW-0784">Thiamine biosynthesis</keyword>
<dbReference type="Gene3D" id="6.10.250.620">
    <property type="match status" value="1"/>
</dbReference>
<comment type="function">
    <text evidence="1 10">Catalyzes the synthesis of the hydroxymethylpyrimidine phosphate (HMP-P) moiety of thiamine from aminoimidazole ribotide (AIR) in a radical S-adenosyl-L-methionine (SAM)-dependent reaction.</text>
</comment>
<dbReference type="NCBIfam" id="NF009895">
    <property type="entry name" value="PRK13352.1"/>
    <property type="match status" value="1"/>
</dbReference>
<keyword evidence="8 10" id="KW-0411">Iron-sulfur</keyword>
<feature type="binding site" evidence="10">
    <location>
        <position position="424"/>
    </location>
    <ligand>
        <name>substrate</name>
    </ligand>
</feature>
<evidence type="ECO:0000256" key="7">
    <source>
        <dbReference type="ARBA" id="ARBA00023004"/>
    </source>
</evidence>
<keyword evidence="3 10" id="KW-0949">S-adenosyl-L-methionine</keyword>
<dbReference type="NCBIfam" id="NF006763">
    <property type="entry name" value="PRK09284.1"/>
    <property type="match status" value="1"/>
</dbReference>
<dbReference type="GO" id="GO:0070284">
    <property type="term" value="F:phosphomethylpyrimidine synthase activity"/>
    <property type="evidence" value="ECO:0007669"/>
    <property type="project" value="UniProtKB-EC"/>
</dbReference>
<feature type="binding site" evidence="10">
    <location>
        <begin position="344"/>
        <end position="346"/>
    </location>
    <ligand>
        <name>substrate</name>
    </ligand>
</feature>
<dbReference type="HAMAP" id="MF_00089">
    <property type="entry name" value="ThiC"/>
    <property type="match status" value="1"/>
</dbReference>
<dbReference type="EC" id="4.1.99.17" evidence="10"/>
<feature type="binding site" evidence="10">
    <location>
        <position position="230"/>
    </location>
    <ligand>
        <name>substrate</name>
    </ligand>
</feature>
<dbReference type="Pfam" id="PF01964">
    <property type="entry name" value="ThiC_Rad_SAM"/>
    <property type="match status" value="1"/>
</dbReference>
<evidence type="ECO:0000256" key="3">
    <source>
        <dbReference type="ARBA" id="ARBA00022691"/>
    </source>
</evidence>
<evidence type="ECO:0000256" key="6">
    <source>
        <dbReference type="ARBA" id="ARBA00022977"/>
    </source>
</evidence>
<comment type="caution">
    <text evidence="12">The sequence shown here is derived from an EMBL/GenBank/DDBJ whole genome shotgun (WGS) entry which is preliminary data.</text>
</comment>
<feature type="binding site" evidence="10">
    <location>
        <position position="492"/>
    </location>
    <ligand>
        <name>Zn(2+)</name>
        <dbReference type="ChEBI" id="CHEBI:29105"/>
    </ligand>
</feature>
<dbReference type="RefSeq" id="WP_280578677.1">
    <property type="nucleotide sequence ID" value="NZ_JARXRO010000016.1"/>
</dbReference>
<organism evidence="12 13">
    <name type="scientific">Luteimonas kalidii</name>
    <dbReference type="NCBI Taxonomy" id="3042025"/>
    <lineage>
        <taxon>Bacteria</taxon>
        <taxon>Pseudomonadati</taxon>
        <taxon>Pseudomonadota</taxon>
        <taxon>Gammaproteobacteria</taxon>
        <taxon>Lysobacterales</taxon>
        <taxon>Lysobacteraceae</taxon>
        <taxon>Luteimonas</taxon>
    </lineage>
</organism>
<evidence type="ECO:0000256" key="1">
    <source>
        <dbReference type="ARBA" id="ARBA00003175"/>
    </source>
</evidence>
<sequence length="625" mass="69402">MNAVPASLIQQTDQLSDAVTRPIPGSRKIFVEGSRADLRVPMREIVLARTPTLFGGEENPPVTVYDTSGPYTDPDARIDLSAGLPSLRTRWIEERGDTERLEGLSSAFGRSRDDDARLDAVRFPARALPRRARDGVNVTQMHYARRGIVTPEMEFVAIRENQRLETVRDAALRAQHPGESFGASLPARITPEFVRDEIARGRAILPNNINHPESEPMIIGRNFLTKINANIGNSAVSSGIAEEVEKLVWSIRWGGDTVMDLSTGKHIHETREWIIRNSPVPIGTVPIYQALEKVDGRAEELTWEIFRDTLVEQAEQGVDYFTIHAGVLLRHVPLTAKRVTGIVSRGGSIMAKWCLAHHRENFLYTHFEDICEIMKAYDVAFSLGDGLRPGCIADANDAAQFGELEALGELTKIAWKHDVQTMIEGPGHVPMQLIKENMDKQLAECGEAPFYTLGPLTTDIAPGYDHITSAIGAAMIGWYGTAMLCYVTPKEHLGLPNREDVRDGIMAYKIAAHAADLAKGHPGAQVRDNALSKARFEFRWEDQFHLGLDPEKAKEFHDETLPKDAHKLAHFCSMCGPHFCSMKITQDVRDYAAEHGMGEDEAVRAGMAEKSAEFREQGAEVYRPG</sequence>
<gene>
    <name evidence="10 12" type="primary">thiC</name>
    <name evidence="12" type="ORF">QFW81_10240</name>
</gene>
<keyword evidence="2 10" id="KW-0004">4Fe-4S</keyword>
<proteinExistence type="inferred from homology"/>
<dbReference type="InterPro" id="IPR037509">
    <property type="entry name" value="ThiC"/>
</dbReference>
<comment type="subunit">
    <text evidence="10">Homodimer.</text>
</comment>
<dbReference type="EMBL" id="JARXRO010000016">
    <property type="protein sequence ID" value="MDH5834302.1"/>
    <property type="molecule type" value="Genomic_DNA"/>
</dbReference>
<feature type="binding site" evidence="10">
    <location>
        <position position="451"/>
    </location>
    <ligand>
        <name>substrate</name>
    </ligand>
</feature>
<reference evidence="12 13" key="1">
    <citation type="submission" date="2023-04" db="EMBL/GenBank/DDBJ databases">
        <title>Luteimonas sp. M1R5S59.</title>
        <authorList>
            <person name="Sun J.-Q."/>
        </authorList>
    </citation>
    <scope>NUCLEOTIDE SEQUENCE [LARGE SCALE GENOMIC DNA]</scope>
    <source>
        <strain evidence="12 13">M1R5S59</strain>
    </source>
</reference>
<dbReference type="SFLD" id="SFLDG01114">
    <property type="entry name" value="phosphomethylpyrimidine_syntha"/>
    <property type="match status" value="1"/>
</dbReference>
<protein>
    <recommendedName>
        <fullName evidence="10">Phosphomethylpyrimidine synthase</fullName>
        <ecNumber evidence="10">4.1.99.17</ecNumber>
    </recommendedName>
    <alternativeName>
        <fullName evidence="10">Hydroxymethylpyrimidine phosphate synthase</fullName>
        <shortName evidence="10">HMP-P synthase</shortName>
        <shortName evidence="10">HMP-phosphate synthase</shortName>
        <shortName evidence="10">HMPP synthase</shortName>
    </alternativeName>
    <alternativeName>
        <fullName evidence="10">Thiamine biosynthesis protein ThiC</fullName>
    </alternativeName>
</protein>
<dbReference type="PANTHER" id="PTHR30557">
    <property type="entry name" value="THIAMINE BIOSYNTHESIS PROTEIN THIC"/>
    <property type="match status" value="1"/>
</dbReference>
<keyword evidence="5 10" id="KW-0862">Zinc</keyword>
<accession>A0ABT6JUM1</accession>
<dbReference type="PANTHER" id="PTHR30557:SF1">
    <property type="entry name" value="PHOSPHOMETHYLPYRIMIDINE SYNTHASE, CHLOROPLASTIC"/>
    <property type="match status" value="1"/>
</dbReference>
<dbReference type="InterPro" id="IPR038521">
    <property type="entry name" value="ThiC/Bza_core_dom"/>
</dbReference>
<feature type="binding site" evidence="10">
    <location>
        <begin position="385"/>
        <end position="388"/>
    </location>
    <ligand>
        <name>substrate</name>
    </ligand>
</feature>
<dbReference type="InterPro" id="IPR025747">
    <property type="entry name" value="ThiC-associated_dom"/>
</dbReference>
<feature type="domain" description="ThiC-associated" evidence="11">
    <location>
        <begin position="22"/>
        <end position="99"/>
    </location>
</feature>
<comment type="pathway">
    <text evidence="10">Cofactor biosynthesis; thiamine diphosphate biosynthesis.</text>
</comment>
<evidence type="ECO:0000256" key="10">
    <source>
        <dbReference type="HAMAP-Rule" id="MF_00089"/>
    </source>
</evidence>
<feature type="binding site" evidence="10">
    <location>
        <position position="324"/>
    </location>
    <ligand>
        <name>substrate</name>
    </ligand>
</feature>
<dbReference type="SFLD" id="SFLDF00407">
    <property type="entry name" value="phosphomethylpyrimidine_syntha"/>
    <property type="match status" value="1"/>
</dbReference>
<name>A0ABT6JUM1_9GAMM</name>
<feature type="binding site" evidence="10">
    <location>
        <position position="572"/>
    </location>
    <ligand>
        <name>[4Fe-4S] cluster</name>
        <dbReference type="ChEBI" id="CHEBI:49883"/>
        <note>4Fe-4S-S-AdoMet</note>
    </ligand>
</feature>
<evidence type="ECO:0000256" key="8">
    <source>
        <dbReference type="ARBA" id="ARBA00023014"/>
    </source>
</evidence>
<keyword evidence="7 10" id="KW-0408">Iron</keyword>
<comment type="cofactor">
    <cofactor evidence="10">
        <name>[4Fe-4S] cluster</name>
        <dbReference type="ChEBI" id="CHEBI:49883"/>
    </cofactor>
    <text evidence="10">Binds 1 [4Fe-4S] cluster per subunit. The cluster is coordinated with 3 cysteines and an exchangeable S-adenosyl-L-methionine.</text>
</comment>
<dbReference type="InterPro" id="IPR002817">
    <property type="entry name" value="ThiC/BzaA/B"/>
</dbReference>
<feature type="binding site" evidence="10">
    <location>
        <position position="259"/>
    </location>
    <ligand>
        <name>substrate</name>
    </ligand>
</feature>
<evidence type="ECO:0000259" key="11">
    <source>
        <dbReference type="Pfam" id="PF13667"/>
    </source>
</evidence>
<evidence type="ECO:0000313" key="13">
    <source>
        <dbReference type="Proteomes" id="UP001156873"/>
    </source>
</evidence>
<keyword evidence="4 10" id="KW-0479">Metal-binding</keyword>
<dbReference type="Pfam" id="PF13667">
    <property type="entry name" value="ThiC-associated"/>
    <property type="match status" value="1"/>
</dbReference>
<feature type="binding site" evidence="10">
    <location>
        <position position="580"/>
    </location>
    <ligand>
        <name>[4Fe-4S] cluster</name>
        <dbReference type="ChEBI" id="CHEBI:49883"/>
        <note>4Fe-4S-S-AdoMet</note>
    </ligand>
</feature>
<dbReference type="Gene3D" id="3.20.20.540">
    <property type="entry name" value="Radical SAM ThiC family, central domain"/>
    <property type="match status" value="1"/>
</dbReference>
<comment type="catalytic activity">
    <reaction evidence="10">
        <text>5-amino-1-(5-phospho-beta-D-ribosyl)imidazole + S-adenosyl-L-methionine = 4-amino-2-methyl-5-(phosphooxymethyl)pyrimidine + CO + 5'-deoxyadenosine + formate + L-methionine + 3 H(+)</text>
        <dbReference type="Rhea" id="RHEA:24840"/>
        <dbReference type="ChEBI" id="CHEBI:15378"/>
        <dbReference type="ChEBI" id="CHEBI:15740"/>
        <dbReference type="ChEBI" id="CHEBI:17245"/>
        <dbReference type="ChEBI" id="CHEBI:17319"/>
        <dbReference type="ChEBI" id="CHEBI:57844"/>
        <dbReference type="ChEBI" id="CHEBI:58354"/>
        <dbReference type="ChEBI" id="CHEBI:59789"/>
        <dbReference type="ChEBI" id="CHEBI:137981"/>
        <dbReference type="EC" id="4.1.99.17"/>
    </reaction>
</comment>
<keyword evidence="13" id="KW-1185">Reference proteome</keyword>
<feature type="binding site" evidence="10">
    <location>
        <position position="288"/>
    </location>
    <ligand>
        <name>substrate</name>
    </ligand>
</feature>
<evidence type="ECO:0000256" key="5">
    <source>
        <dbReference type="ARBA" id="ARBA00022833"/>
    </source>
</evidence>
<evidence type="ECO:0000256" key="2">
    <source>
        <dbReference type="ARBA" id="ARBA00022485"/>
    </source>
</evidence>
<keyword evidence="9 10" id="KW-0456">Lyase</keyword>
<dbReference type="NCBIfam" id="TIGR00190">
    <property type="entry name" value="thiC"/>
    <property type="match status" value="1"/>
</dbReference>